<keyword evidence="3" id="KW-1185">Reference proteome</keyword>
<proteinExistence type="predicted"/>
<feature type="region of interest" description="Disordered" evidence="1">
    <location>
        <begin position="216"/>
        <end position="265"/>
    </location>
</feature>
<gene>
    <name evidence="2" type="ORF">FIBSPDRAFT_903468</name>
</gene>
<accession>A0A167VY30</accession>
<sequence>MSSSRKRKNSAAEGERPARSKSKSTATVSTKKPGSTATKKAKTQKVALEPAISTSAQHTVANGKVAQAKFPKTVPASEDGTIQLRRSTRPGKGKGGVVTRLTDLLELIERKPKEAKARVQDIPNSEVVNPMVPKVKKRRPRKAKAVDMPEATREVTPPYLVPPGTEPQLPAHQITSHGHAFRFQLPGALQGQATGVKAPSKVAISNIDPVLTALDEHSEASDKDGNDQESEEDETSDTESDENVECRGSDIANEEPAGEGADVVNDNGEDIFKLRRKIQNPTTFFKHTIRRIDQPRHLNSIMAEPMMIPWVRPATGNLTTH</sequence>
<dbReference type="Proteomes" id="UP000076532">
    <property type="component" value="Unassembled WGS sequence"/>
</dbReference>
<feature type="compositionally biased region" description="Low complexity" evidence="1">
    <location>
        <begin position="23"/>
        <end position="38"/>
    </location>
</feature>
<evidence type="ECO:0000313" key="2">
    <source>
        <dbReference type="EMBL" id="KZP05492.1"/>
    </source>
</evidence>
<organism evidence="2 3">
    <name type="scientific">Athelia psychrophila</name>
    <dbReference type="NCBI Taxonomy" id="1759441"/>
    <lineage>
        <taxon>Eukaryota</taxon>
        <taxon>Fungi</taxon>
        <taxon>Dikarya</taxon>
        <taxon>Basidiomycota</taxon>
        <taxon>Agaricomycotina</taxon>
        <taxon>Agaricomycetes</taxon>
        <taxon>Agaricomycetidae</taxon>
        <taxon>Atheliales</taxon>
        <taxon>Atheliaceae</taxon>
        <taxon>Athelia</taxon>
    </lineage>
</organism>
<dbReference type="EMBL" id="KV417835">
    <property type="protein sequence ID" value="KZP05492.1"/>
    <property type="molecule type" value="Genomic_DNA"/>
</dbReference>
<evidence type="ECO:0000313" key="3">
    <source>
        <dbReference type="Proteomes" id="UP000076532"/>
    </source>
</evidence>
<reference evidence="2 3" key="1">
    <citation type="journal article" date="2016" name="Mol. Biol. Evol.">
        <title>Comparative Genomics of Early-Diverging Mushroom-Forming Fungi Provides Insights into the Origins of Lignocellulose Decay Capabilities.</title>
        <authorList>
            <person name="Nagy L.G."/>
            <person name="Riley R."/>
            <person name="Tritt A."/>
            <person name="Adam C."/>
            <person name="Daum C."/>
            <person name="Floudas D."/>
            <person name="Sun H."/>
            <person name="Yadav J.S."/>
            <person name="Pangilinan J."/>
            <person name="Larsson K.H."/>
            <person name="Matsuura K."/>
            <person name="Barry K."/>
            <person name="Labutti K."/>
            <person name="Kuo R."/>
            <person name="Ohm R.A."/>
            <person name="Bhattacharya S.S."/>
            <person name="Shirouzu T."/>
            <person name="Yoshinaga Y."/>
            <person name="Martin F.M."/>
            <person name="Grigoriev I.V."/>
            <person name="Hibbett D.S."/>
        </authorList>
    </citation>
    <scope>NUCLEOTIDE SEQUENCE [LARGE SCALE GENOMIC DNA]</scope>
    <source>
        <strain evidence="2 3">CBS 109695</strain>
    </source>
</reference>
<feature type="compositionally biased region" description="Basic residues" evidence="1">
    <location>
        <begin position="134"/>
        <end position="143"/>
    </location>
</feature>
<evidence type="ECO:0000256" key="1">
    <source>
        <dbReference type="SAM" id="MobiDB-lite"/>
    </source>
</evidence>
<feature type="region of interest" description="Disordered" evidence="1">
    <location>
        <begin position="134"/>
        <end position="171"/>
    </location>
</feature>
<feature type="compositionally biased region" description="Basic and acidic residues" evidence="1">
    <location>
        <begin position="216"/>
        <end position="226"/>
    </location>
</feature>
<name>A0A167VY30_9AGAM</name>
<feature type="compositionally biased region" description="Basic and acidic residues" evidence="1">
    <location>
        <begin position="144"/>
        <end position="153"/>
    </location>
</feature>
<feature type="region of interest" description="Disordered" evidence="1">
    <location>
        <begin position="1"/>
        <end position="97"/>
    </location>
</feature>
<dbReference type="AlphaFoldDB" id="A0A167VY30"/>
<feature type="compositionally biased region" description="Acidic residues" evidence="1">
    <location>
        <begin position="227"/>
        <end position="243"/>
    </location>
</feature>
<protein>
    <submittedName>
        <fullName evidence="2">Uncharacterized protein</fullName>
    </submittedName>
</protein>